<accession>A0A9W6S1H9</accession>
<evidence type="ECO:0000256" key="1">
    <source>
        <dbReference type="SAM" id="MobiDB-lite"/>
    </source>
</evidence>
<dbReference type="PANTHER" id="PTHR43118:SF1">
    <property type="entry name" value="RHAMNOGALACTURONAN LYASE (EUROFUNG)"/>
    <property type="match status" value="1"/>
</dbReference>
<evidence type="ECO:0000259" key="3">
    <source>
        <dbReference type="Pfam" id="PF21348"/>
    </source>
</evidence>
<dbReference type="InterPro" id="IPR041624">
    <property type="entry name" value="RGI_lyase"/>
</dbReference>
<dbReference type="GO" id="GO:0005975">
    <property type="term" value="P:carbohydrate metabolic process"/>
    <property type="evidence" value="ECO:0007669"/>
    <property type="project" value="UniProtKB-ARBA"/>
</dbReference>
<reference evidence="4" key="1">
    <citation type="submission" date="2023-03" db="EMBL/GenBank/DDBJ databases">
        <title>Actinoallomurus iriomotensis NBRC 103684.</title>
        <authorList>
            <person name="Ichikawa N."/>
            <person name="Sato H."/>
            <person name="Tonouchi N."/>
        </authorList>
    </citation>
    <scope>NUCLEOTIDE SEQUENCE</scope>
    <source>
        <strain evidence="4">NBRC 103684</strain>
    </source>
</reference>
<feature type="domain" description="Rhamnogalacturonan I lyase beta-sheet" evidence="2">
    <location>
        <begin position="49"/>
        <end position="131"/>
    </location>
</feature>
<dbReference type="AlphaFoldDB" id="A0A9W6S1H9"/>
<proteinExistence type="predicted"/>
<dbReference type="EMBL" id="BSTK01000004">
    <property type="protein sequence ID" value="GLY85699.1"/>
    <property type="molecule type" value="Genomic_DNA"/>
</dbReference>
<keyword evidence="5" id="KW-1185">Reference proteome</keyword>
<dbReference type="InterPro" id="IPR034641">
    <property type="entry name" value="RGL11"/>
</dbReference>
<comment type="caution">
    <text evidence="4">The sequence shown here is derived from an EMBL/GenBank/DDBJ whole genome shotgun (WGS) entry which is preliminary data.</text>
</comment>
<feature type="region of interest" description="Disordered" evidence="1">
    <location>
        <begin position="207"/>
        <end position="266"/>
    </location>
</feature>
<sequence>MEHSRGAGGLRGAGRRRGNGVLAIAVAAATVLAGAAQLPRHDAAAATARQVEKLNRGLVSVRSGSGNFVSWRLLGTDSSSVAFNLYRGSTKVNSSPITNSTNYYDSGAAAGAAYTVRPVVNGAEQAASESALQFTNGHLDVPISPPSGGTTPDGVSYTYSANDANVGDLDGDGQYEIVGPRCQIPRELRYLRTVAGTDIDLGCGGDGRSALPARRLGPARERGRDRNGPRVGARIAGRLPRSSPGMCRSPASRCTPRLHTTEGSAR</sequence>
<dbReference type="Pfam" id="PF21348">
    <property type="entry name" value="RGL11_C"/>
    <property type="match status" value="1"/>
</dbReference>
<feature type="domain" description="Rhamnogalacturonan lyase family 11 C-terminal" evidence="3">
    <location>
        <begin position="139"/>
        <end position="178"/>
    </location>
</feature>
<gene>
    <name evidence="4" type="ORF">Airi02_036280</name>
</gene>
<protein>
    <recommendedName>
        <fullName evidence="6">Rhamnogalacturonan I lyase beta-sheet domain-containing protein</fullName>
    </recommendedName>
</protein>
<feature type="compositionally biased region" description="Basic and acidic residues" evidence="1">
    <location>
        <begin position="218"/>
        <end position="228"/>
    </location>
</feature>
<dbReference type="InterPro" id="IPR049366">
    <property type="entry name" value="RGL11_C"/>
</dbReference>
<name>A0A9W6S1H9_9ACTN</name>
<evidence type="ECO:0008006" key="6">
    <source>
        <dbReference type="Google" id="ProtNLM"/>
    </source>
</evidence>
<dbReference type="InterPro" id="IPR013783">
    <property type="entry name" value="Ig-like_fold"/>
</dbReference>
<evidence type="ECO:0000313" key="4">
    <source>
        <dbReference type="EMBL" id="GLY85699.1"/>
    </source>
</evidence>
<evidence type="ECO:0000259" key="2">
    <source>
        <dbReference type="Pfam" id="PF18370"/>
    </source>
</evidence>
<dbReference type="Proteomes" id="UP001165074">
    <property type="component" value="Unassembled WGS sequence"/>
</dbReference>
<dbReference type="Pfam" id="PF18370">
    <property type="entry name" value="RGI_lyase"/>
    <property type="match status" value="1"/>
</dbReference>
<organism evidence="4 5">
    <name type="scientific">Actinoallomurus iriomotensis</name>
    <dbReference type="NCBI Taxonomy" id="478107"/>
    <lineage>
        <taxon>Bacteria</taxon>
        <taxon>Bacillati</taxon>
        <taxon>Actinomycetota</taxon>
        <taxon>Actinomycetes</taxon>
        <taxon>Streptosporangiales</taxon>
        <taxon>Thermomonosporaceae</taxon>
        <taxon>Actinoallomurus</taxon>
    </lineage>
</organism>
<dbReference type="RefSeq" id="WP_285572777.1">
    <property type="nucleotide sequence ID" value="NZ_BSTK01000004.1"/>
</dbReference>
<evidence type="ECO:0000313" key="5">
    <source>
        <dbReference type="Proteomes" id="UP001165074"/>
    </source>
</evidence>
<dbReference type="Gene3D" id="2.60.40.10">
    <property type="entry name" value="Immunoglobulins"/>
    <property type="match status" value="1"/>
</dbReference>
<dbReference type="PANTHER" id="PTHR43118">
    <property type="entry name" value="RHAMNOGALACTURONAN LYASE (EUROFUNG)"/>
    <property type="match status" value="1"/>
</dbReference>